<dbReference type="EMBL" id="BOPA01000076">
    <property type="protein sequence ID" value="GIJ19285.1"/>
    <property type="molecule type" value="Genomic_DNA"/>
</dbReference>
<evidence type="ECO:0000313" key="2">
    <source>
        <dbReference type="EMBL" id="GIJ19285.1"/>
    </source>
</evidence>
<comment type="caution">
    <text evidence="2">The sequence shown here is derived from an EMBL/GenBank/DDBJ whole genome shotgun (WGS) entry which is preliminary data.</text>
</comment>
<organism evidence="2 3">
    <name type="scientific">Micromonospora gifhornensis</name>
    <dbReference type="NCBI Taxonomy" id="84594"/>
    <lineage>
        <taxon>Bacteria</taxon>
        <taxon>Bacillati</taxon>
        <taxon>Actinomycetota</taxon>
        <taxon>Actinomycetes</taxon>
        <taxon>Micromonosporales</taxon>
        <taxon>Micromonosporaceae</taxon>
        <taxon>Micromonospora</taxon>
    </lineage>
</organism>
<keyword evidence="3" id="KW-1185">Reference proteome</keyword>
<keyword evidence="1" id="KW-0472">Membrane</keyword>
<sequence>MSDLAINLLASAIAGVVVWLSQLIVRRRKRMRVEGFFGLRATSSALLIVAKQARSEWVTAIEKADVSAMVELAVLIKSCGVTPRLYMHHEEVPGIGDEVEFCIGGPMSNQRTAAHLRWHMPGVAQGTFEEDPDGLTIKVGKKSFQRVRGEVEYALIARIIIDDAKRPIFLIFGQTALANEAAARYLVREKAALSRTYGNAGNFCFVLGLFGREVYGSHFVRLVDDITEIAFDDLSRPARLTDTKPQSDYAGG</sequence>
<keyword evidence="1" id="KW-0812">Transmembrane</keyword>
<name>A0ABQ4IMZ8_9ACTN</name>
<gene>
    <name evidence="2" type="ORF">Vgi01_59690</name>
</gene>
<feature type="transmembrane region" description="Helical" evidence="1">
    <location>
        <begin position="6"/>
        <end position="25"/>
    </location>
</feature>
<proteinExistence type="predicted"/>
<reference evidence="2 3" key="1">
    <citation type="submission" date="2021-01" db="EMBL/GenBank/DDBJ databases">
        <title>Whole genome shotgun sequence of Verrucosispora gifhornensis NBRC 16317.</title>
        <authorList>
            <person name="Komaki H."/>
            <person name="Tamura T."/>
        </authorList>
    </citation>
    <scope>NUCLEOTIDE SEQUENCE [LARGE SCALE GENOMIC DNA]</scope>
    <source>
        <strain evidence="2 3">NBRC 16317</strain>
    </source>
</reference>
<dbReference type="RefSeq" id="WP_204293290.1">
    <property type="nucleotide sequence ID" value="NZ_BAAAGZ010000056.1"/>
</dbReference>
<evidence type="ECO:0000313" key="3">
    <source>
        <dbReference type="Proteomes" id="UP000647860"/>
    </source>
</evidence>
<protein>
    <submittedName>
        <fullName evidence="2">Uncharacterized protein</fullName>
    </submittedName>
</protein>
<dbReference type="Proteomes" id="UP000647860">
    <property type="component" value="Unassembled WGS sequence"/>
</dbReference>
<keyword evidence="1" id="KW-1133">Transmembrane helix</keyword>
<accession>A0ABQ4IMZ8</accession>
<evidence type="ECO:0000256" key="1">
    <source>
        <dbReference type="SAM" id="Phobius"/>
    </source>
</evidence>